<comment type="caution">
    <text evidence="3">The sequence shown here is derived from an EMBL/GenBank/DDBJ whole genome shotgun (WGS) entry which is preliminary data.</text>
</comment>
<dbReference type="InterPro" id="IPR013538">
    <property type="entry name" value="ASHA1/2-like_C"/>
</dbReference>
<evidence type="ECO:0000256" key="1">
    <source>
        <dbReference type="ARBA" id="ARBA00006817"/>
    </source>
</evidence>
<gene>
    <name evidence="3" type="ORF">H9815_16490</name>
</gene>
<dbReference type="Gene3D" id="3.30.530.20">
    <property type="match status" value="2"/>
</dbReference>
<dbReference type="EMBL" id="DXBY01000282">
    <property type="protein sequence ID" value="HIZ37376.1"/>
    <property type="molecule type" value="Genomic_DNA"/>
</dbReference>
<evidence type="ECO:0000313" key="3">
    <source>
        <dbReference type="EMBL" id="HIZ37376.1"/>
    </source>
</evidence>
<dbReference type="Pfam" id="PF08327">
    <property type="entry name" value="AHSA1"/>
    <property type="match status" value="2"/>
</dbReference>
<dbReference type="SUPFAM" id="SSF55961">
    <property type="entry name" value="Bet v1-like"/>
    <property type="match status" value="2"/>
</dbReference>
<dbReference type="CDD" id="cd08898">
    <property type="entry name" value="SRPBCC_CalC_Aha1-like_5"/>
    <property type="match status" value="1"/>
</dbReference>
<dbReference type="AlphaFoldDB" id="A0A9D2EHW0"/>
<reference evidence="3" key="2">
    <citation type="submission" date="2021-04" db="EMBL/GenBank/DDBJ databases">
        <authorList>
            <person name="Gilroy R."/>
        </authorList>
    </citation>
    <scope>NUCLEOTIDE SEQUENCE</scope>
    <source>
        <strain evidence="3">ChiGjej4B4-7305</strain>
    </source>
</reference>
<sequence>MSNPPAAIHDETFTVEREIRIDAPRQTVWAVLTTPEHIAGWFGQSAAFPDGVHEGAEGSFGWGDEGDFPVRIVTSSPTEEFAFTWGTPGEPIRSDNSTTATFTLREEAGQTILRVVESGFDTLGTAAGRRAAMEDNASGWTEELDELVAYTASLTRPGAPASADLDAGVIRRTVRIEAPRNTVWTALTTPEHLTTWWGHPTEFPDGWQPGSVGQFFWSGGSFPVRIDQLDPPAVFALTWGLQPEDTRTSVRFILADDGAATLVTVVESGFTHQTSVAGRRAEMTENVGGWNQVLDWLLDFVTGSAGEVAR</sequence>
<comment type="similarity">
    <text evidence="1">Belongs to the AHA1 family.</text>
</comment>
<protein>
    <submittedName>
        <fullName evidence="3">SRPBCC domain-containing protein</fullName>
    </submittedName>
</protein>
<evidence type="ECO:0000259" key="2">
    <source>
        <dbReference type="Pfam" id="PF08327"/>
    </source>
</evidence>
<accession>A0A9D2EHW0</accession>
<feature type="domain" description="Activator of Hsp90 ATPase homologue 1/2-like C-terminal" evidence="2">
    <location>
        <begin position="22"/>
        <end position="150"/>
    </location>
</feature>
<name>A0A9D2EHW0_9MICO</name>
<proteinExistence type="inferred from homology"/>
<organism evidence="3 4">
    <name type="scientific">Candidatus Ruania gallistercoris</name>
    <dbReference type="NCBI Taxonomy" id="2838746"/>
    <lineage>
        <taxon>Bacteria</taxon>
        <taxon>Bacillati</taxon>
        <taxon>Actinomycetota</taxon>
        <taxon>Actinomycetes</taxon>
        <taxon>Micrococcales</taxon>
        <taxon>Ruaniaceae</taxon>
        <taxon>Ruania</taxon>
    </lineage>
</organism>
<dbReference type="InterPro" id="IPR023393">
    <property type="entry name" value="START-like_dom_sf"/>
</dbReference>
<feature type="domain" description="Activator of Hsp90 ATPase homologue 1/2-like C-terminal" evidence="2">
    <location>
        <begin position="178"/>
        <end position="297"/>
    </location>
</feature>
<evidence type="ECO:0000313" key="4">
    <source>
        <dbReference type="Proteomes" id="UP000824037"/>
    </source>
</evidence>
<reference evidence="3" key="1">
    <citation type="journal article" date="2021" name="PeerJ">
        <title>Extensive microbial diversity within the chicken gut microbiome revealed by metagenomics and culture.</title>
        <authorList>
            <person name="Gilroy R."/>
            <person name="Ravi A."/>
            <person name="Getino M."/>
            <person name="Pursley I."/>
            <person name="Horton D.L."/>
            <person name="Alikhan N.F."/>
            <person name="Baker D."/>
            <person name="Gharbi K."/>
            <person name="Hall N."/>
            <person name="Watson M."/>
            <person name="Adriaenssens E.M."/>
            <person name="Foster-Nyarko E."/>
            <person name="Jarju S."/>
            <person name="Secka A."/>
            <person name="Antonio M."/>
            <person name="Oren A."/>
            <person name="Chaudhuri R.R."/>
            <person name="La Ragione R."/>
            <person name="Hildebrand F."/>
            <person name="Pallen M.J."/>
        </authorList>
    </citation>
    <scope>NUCLEOTIDE SEQUENCE</scope>
    <source>
        <strain evidence="3">ChiGjej4B4-7305</strain>
    </source>
</reference>
<dbReference type="Proteomes" id="UP000824037">
    <property type="component" value="Unassembled WGS sequence"/>
</dbReference>